<comment type="similarity">
    <text evidence="2">Belongs to the TrbI/VirB10 family.</text>
</comment>
<evidence type="ECO:0000256" key="4">
    <source>
        <dbReference type="ARBA" id="ARBA00022989"/>
    </source>
</evidence>
<name>A0A7W8C0F2_9BACT</name>
<dbReference type="InterPro" id="IPR005498">
    <property type="entry name" value="T4SS_VirB10/TraB/TrbI"/>
</dbReference>
<accession>A0A7W8C0F2</accession>
<evidence type="ECO:0000256" key="3">
    <source>
        <dbReference type="ARBA" id="ARBA00022692"/>
    </source>
</evidence>
<dbReference type="AlphaFoldDB" id="A0A7W8C0F2"/>
<feature type="region of interest" description="Disordered" evidence="7">
    <location>
        <begin position="138"/>
        <end position="170"/>
    </location>
</feature>
<gene>
    <name evidence="9" type="ORF">HNQ38_000230</name>
</gene>
<comment type="caution">
    <text evidence="9">The sequence shown here is derived from an EMBL/GenBank/DDBJ whole genome shotgun (WGS) entry which is preliminary data.</text>
</comment>
<keyword evidence="3 8" id="KW-0812">Transmembrane</keyword>
<evidence type="ECO:0000256" key="7">
    <source>
        <dbReference type="SAM" id="MobiDB-lite"/>
    </source>
</evidence>
<evidence type="ECO:0000256" key="8">
    <source>
        <dbReference type="SAM" id="Phobius"/>
    </source>
</evidence>
<keyword evidence="4 8" id="KW-1133">Transmembrane helix</keyword>
<organism evidence="9 10">
    <name type="scientific">Desulfovibrio intestinalis</name>
    <dbReference type="NCBI Taxonomy" id="58621"/>
    <lineage>
        <taxon>Bacteria</taxon>
        <taxon>Pseudomonadati</taxon>
        <taxon>Thermodesulfobacteriota</taxon>
        <taxon>Desulfovibrionia</taxon>
        <taxon>Desulfovibrionales</taxon>
        <taxon>Desulfovibrionaceae</taxon>
        <taxon>Desulfovibrio</taxon>
    </lineage>
</organism>
<dbReference type="Proteomes" id="UP000539075">
    <property type="component" value="Unassembled WGS sequence"/>
</dbReference>
<reference evidence="9 10" key="1">
    <citation type="submission" date="2020-08" db="EMBL/GenBank/DDBJ databases">
        <title>Genomic Encyclopedia of Type Strains, Phase IV (KMG-IV): sequencing the most valuable type-strain genomes for metagenomic binning, comparative biology and taxonomic classification.</title>
        <authorList>
            <person name="Goeker M."/>
        </authorList>
    </citation>
    <scope>NUCLEOTIDE SEQUENCE [LARGE SCALE GENOMIC DNA]</scope>
    <source>
        <strain evidence="9 10">DSM 11275</strain>
    </source>
</reference>
<dbReference type="EMBL" id="JACHGO010000001">
    <property type="protein sequence ID" value="MBB5142167.1"/>
    <property type="molecule type" value="Genomic_DNA"/>
</dbReference>
<evidence type="ECO:0000256" key="5">
    <source>
        <dbReference type="ARBA" id="ARBA00023136"/>
    </source>
</evidence>
<keyword evidence="6" id="KW-0175">Coiled coil</keyword>
<dbReference type="Pfam" id="PF03743">
    <property type="entry name" value="TrbI"/>
    <property type="match status" value="1"/>
</dbReference>
<evidence type="ECO:0000313" key="10">
    <source>
        <dbReference type="Proteomes" id="UP000539075"/>
    </source>
</evidence>
<evidence type="ECO:0000256" key="6">
    <source>
        <dbReference type="SAM" id="Coils"/>
    </source>
</evidence>
<dbReference type="CDD" id="cd16429">
    <property type="entry name" value="VirB10"/>
    <property type="match status" value="1"/>
</dbReference>
<keyword evidence="10" id="KW-1185">Reference proteome</keyword>
<keyword evidence="5 8" id="KW-0472">Membrane</keyword>
<dbReference type="Gene3D" id="2.40.128.260">
    <property type="entry name" value="Type IV secretion system, VirB10/TraB/TrbI"/>
    <property type="match status" value="1"/>
</dbReference>
<protein>
    <submittedName>
        <fullName evidence="9">Type IV secretion system protein VirB10</fullName>
    </submittedName>
</protein>
<evidence type="ECO:0000256" key="2">
    <source>
        <dbReference type="ARBA" id="ARBA00010265"/>
    </source>
</evidence>
<comment type="subcellular location">
    <subcellularLocation>
        <location evidence="1">Membrane</location>
        <topology evidence="1">Single-pass membrane protein</topology>
    </subcellularLocation>
</comment>
<dbReference type="InterPro" id="IPR042217">
    <property type="entry name" value="T4SS_VirB10/TrbI"/>
</dbReference>
<evidence type="ECO:0000313" key="9">
    <source>
        <dbReference type="EMBL" id="MBB5142167.1"/>
    </source>
</evidence>
<evidence type="ECO:0000256" key="1">
    <source>
        <dbReference type="ARBA" id="ARBA00004167"/>
    </source>
</evidence>
<feature type="transmembrane region" description="Helical" evidence="8">
    <location>
        <begin position="23"/>
        <end position="43"/>
    </location>
</feature>
<dbReference type="GO" id="GO:0016020">
    <property type="term" value="C:membrane"/>
    <property type="evidence" value="ECO:0007669"/>
    <property type="project" value="UniProtKB-SubCell"/>
</dbReference>
<dbReference type="RefSeq" id="WP_183717427.1">
    <property type="nucleotide sequence ID" value="NZ_JACHGO010000001.1"/>
</dbReference>
<sequence length="408" mass="44262">MSATSPNSLEPTKTINAARMSKWPLYAVLLAGLLLFGILVYSVNFAHNQEEEQGGTPKVDIKEEEKPLLMGEGRGLALAPPAGSPAVMQPDRPTQNVASREPLIVVQSDKGQSDNYRQELENLRRMKAQAHLTALSAPLGVKKASQPNAGPVPYTDSGSAPGKSSMPMPVDPYGVRESSYDPNADKDKEAFFDRAGKDTSWILPHPRMAGQKYEVKTGAVIPSVMVTGINSDLPGNIIAQVSQNVFDSATGNHLLLPQGAKLFGVYDSRVIYGQERVLVAWNRVMFPDGSAVTLGAMPGSDMAGNAGYTDEVNNHYFRIFGSAVLMSMMSGGMAFTMDSLDNSASNRDKPTLQNEMGSALAAQLGQTTLQLLQKNLNIKPSLEIRPGYQFNVIVTKDMVFERPYRPQR</sequence>
<proteinExistence type="inferred from homology"/>
<feature type="coiled-coil region" evidence="6">
    <location>
        <begin position="106"/>
        <end position="133"/>
    </location>
</feature>